<evidence type="ECO:0000313" key="4">
    <source>
        <dbReference type="Proteomes" id="UP001219518"/>
    </source>
</evidence>
<protein>
    <submittedName>
        <fullName evidence="3">KRAB-A domain-containing protein 2</fullName>
    </submittedName>
</protein>
<dbReference type="SUPFAM" id="SSF53098">
    <property type="entry name" value="Ribonuclease H-like"/>
    <property type="match status" value="1"/>
</dbReference>
<dbReference type="PROSITE" id="PS50994">
    <property type="entry name" value="INTEGRASE"/>
    <property type="match status" value="1"/>
</dbReference>
<dbReference type="AlphaFoldDB" id="A0AAE1HBT3"/>
<feature type="compositionally biased region" description="Basic and acidic residues" evidence="1">
    <location>
        <begin position="39"/>
        <end position="60"/>
    </location>
</feature>
<proteinExistence type="predicted"/>
<reference evidence="3" key="1">
    <citation type="submission" date="2021-07" db="EMBL/GenBank/DDBJ databases">
        <authorList>
            <person name="Catto M.A."/>
            <person name="Jacobson A."/>
            <person name="Kennedy G."/>
            <person name="Labadie P."/>
            <person name="Hunt B.G."/>
            <person name="Srinivasan R."/>
        </authorList>
    </citation>
    <scope>NUCLEOTIDE SEQUENCE</scope>
    <source>
        <strain evidence="3">PL_HMW_Pooled</strain>
        <tissue evidence="3">Head</tissue>
    </source>
</reference>
<sequence>MTLRCTLSAKILTGVCRRLSPRKNARTREEYQQLYKETAAAEKSKKKTSMDVRRGTRFEIVKLPGQPPRLAAKPKDKTKRQKEKERKNRQGKQPETAKTGEPEAPPIRFYVMIDELVDILTEAHRALKHGGKHRMIDECKKKYANVTEETIVVYLSLCKRCATKRNRQKRGLTTRPIISNAMNDRVQVDLIDMQSAAGGEFWYIMNVQDHLTKFVHLQPLRQKTAQFDRHFPAILSTLHPALEQRTRVPESAGHFSQERFGLTCTSFTVNRAPRHSQSQGGVERANQDVQVMLATWMADHRTSQWSRGLRWVASAKNRAVHQGTKASPYEAMFSRPMRVGISTEIPSAFLP</sequence>
<dbReference type="PANTHER" id="PTHR47266">
    <property type="entry name" value="ENDONUCLEASE-RELATED"/>
    <property type="match status" value="1"/>
</dbReference>
<dbReference type="EMBL" id="JAHWGI010000939">
    <property type="protein sequence ID" value="KAK3918431.1"/>
    <property type="molecule type" value="Genomic_DNA"/>
</dbReference>
<dbReference type="Proteomes" id="UP001219518">
    <property type="component" value="Unassembled WGS sequence"/>
</dbReference>
<dbReference type="GO" id="GO:0015074">
    <property type="term" value="P:DNA integration"/>
    <property type="evidence" value="ECO:0007669"/>
    <property type="project" value="InterPro"/>
</dbReference>
<name>A0AAE1HBT3_9NEOP</name>
<evidence type="ECO:0000313" key="3">
    <source>
        <dbReference type="EMBL" id="KAK3918431.1"/>
    </source>
</evidence>
<gene>
    <name evidence="3" type="ORF">KUF71_007692</name>
</gene>
<dbReference type="InterPro" id="IPR036397">
    <property type="entry name" value="RNaseH_sf"/>
</dbReference>
<dbReference type="InterPro" id="IPR001584">
    <property type="entry name" value="Integrase_cat-core"/>
</dbReference>
<dbReference type="InterPro" id="IPR052160">
    <property type="entry name" value="Gypsy_RT_Integrase-like"/>
</dbReference>
<feature type="region of interest" description="Disordered" evidence="1">
    <location>
        <begin position="39"/>
        <end position="103"/>
    </location>
</feature>
<reference evidence="3" key="2">
    <citation type="journal article" date="2023" name="BMC Genomics">
        <title>Pest status, molecular evolution, and epigenetic factors derived from the genome assembly of Frankliniella fusca, a thysanopteran phytovirus vector.</title>
        <authorList>
            <person name="Catto M.A."/>
            <person name="Labadie P.E."/>
            <person name="Jacobson A.L."/>
            <person name="Kennedy G.G."/>
            <person name="Srinivasan R."/>
            <person name="Hunt B.G."/>
        </authorList>
    </citation>
    <scope>NUCLEOTIDE SEQUENCE</scope>
    <source>
        <strain evidence="3">PL_HMW_Pooled</strain>
    </source>
</reference>
<dbReference type="Gene3D" id="3.30.420.10">
    <property type="entry name" value="Ribonuclease H-like superfamily/Ribonuclease H"/>
    <property type="match status" value="1"/>
</dbReference>
<evidence type="ECO:0000259" key="2">
    <source>
        <dbReference type="PROSITE" id="PS50994"/>
    </source>
</evidence>
<accession>A0AAE1HBT3</accession>
<evidence type="ECO:0000256" key="1">
    <source>
        <dbReference type="SAM" id="MobiDB-lite"/>
    </source>
</evidence>
<comment type="caution">
    <text evidence="3">The sequence shown here is derived from an EMBL/GenBank/DDBJ whole genome shotgun (WGS) entry which is preliminary data.</text>
</comment>
<feature type="domain" description="Integrase catalytic" evidence="2">
    <location>
        <begin position="172"/>
        <end position="336"/>
    </location>
</feature>
<keyword evidence="4" id="KW-1185">Reference proteome</keyword>
<dbReference type="GO" id="GO:0003676">
    <property type="term" value="F:nucleic acid binding"/>
    <property type="evidence" value="ECO:0007669"/>
    <property type="project" value="InterPro"/>
</dbReference>
<organism evidence="3 4">
    <name type="scientific">Frankliniella fusca</name>
    <dbReference type="NCBI Taxonomy" id="407009"/>
    <lineage>
        <taxon>Eukaryota</taxon>
        <taxon>Metazoa</taxon>
        <taxon>Ecdysozoa</taxon>
        <taxon>Arthropoda</taxon>
        <taxon>Hexapoda</taxon>
        <taxon>Insecta</taxon>
        <taxon>Pterygota</taxon>
        <taxon>Neoptera</taxon>
        <taxon>Paraneoptera</taxon>
        <taxon>Thysanoptera</taxon>
        <taxon>Terebrantia</taxon>
        <taxon>Thripoidea</taxon>
        <taxon>Thripidae</taxon>
        <taxon>Frankliniella</taxon>
    </lineage>
</organism>
<dbReference type="InterPro" id="IPR012337">
    <property type="entry name" value="RNaseH-like_sf"/>
</dbReference>